<keyword evidence="2" id="KW-1185">Reference proteome</keyword>
<comment type="caution">
    <text evidence="1">The sequence shown here is derived from an EMBL/GenBank/DDBJ whole genome shotgun (WGS) entry which is preliminary data.</text>
</comment>
<organism evidence="1 2">
    <name type="scientific">Catharanthus roseus</name>
    <name type="common">Madagascar periwinkle</name>
    <name type="synonym">Vinca rosea</name>
    <dbReference type="NCBI Taxonomy" id="4058"/>
    <lineage>
        <taxon>Eukaryota</taxon>
        <taxon>Viridiplantae</taxon>
        <taxon>Streptophyta</taxon>
        <taxon>Embryophyta</taxon>
        <taxon>Tracheophyta</taxon>
        <taxon>Spermatophyta</taxon>
        <taxon>Magnoliopsida</taxon>
        <taxon>eudicotyledons</taxon>
        <taxon>Gunneridae</taxon>
        <taxon>Pentapetalae</taxon>
        <taxon>asterids</taxon>
        <taxon>lamiids</taxon>
        <taxon>Gentianales</taxon>
        <taxon>Apocynaceae</taxon>
        <taxon>Rauvolfioideae</taxon>
        <taxon>Vinceae</taxon>
        <taxon>Catharanthinae</taxon>
        <taxon>Catharanthus</taxon>
    </lineage>
</organism>
<evidence type="ECO:0000313" key="1">
    <source>
        <dbReference type="EMBL" id="KAI5669901.1"/>
    </source>
</evidence>
<reference evidence="2" key="1">
    <citation type="journal article" date="2023" name="Nat. Plants">
        <title>Single-cell RNA sequencing provides a high-resolution roadmap for understanding the multicellular compartmentation of specialized metabolism.</title>
        <authorList>
            <person name="Sun S."/>
            <person name="Shen X."/>
            <person name="Li Y."/>
            <person name="Li Y."/>
            <person name="Wang S."/>
            <person name="Li R."/>
            <person name="Zhang H."/>
            <person name="Shen G."/>
            <person name="Guo B."/>
            <person name="Wei J."/>
            <person name="Xu J."/>
            <person name="St-Pierre B."/>
            <person name="Chen S."/>
            <person name="Sun C."/>
        </authorList>
    </citation>
    <scope>NUCLEOTIDE SEQUENCE [LARGE SCALE GENOMIC DNA]</scope>
</reference>
<sequence>MEERESPAGDGKDEPPLNSSSLPPLPRPPGMPEASSHETYVVRFPKDQVYRVPPPENARIVESFRPRNNQKSCAGGATSFCRLVFIVLVIATLAIVSLIVANLILYKPKSPEFSIVHFHAKNLPSQKYGHRHHNQKPEYSILLRLENPNKRMNVHYGNGRISLNFKGKEIGFGRYSSKDQGALKQTQVVETLHSTKKALPNSIQKSLNDEKHPKRMILKIEVPIKVSSWLKKLDKNLIVTCDFKVNGLAKKSRNIIQSQECRTDF</sequence>
<protein>
    <submittedName>
        <fullName evidence="1">Uncharacterized protein</fullName>
    </submittedName>
</protein>
<proteinExistence type="predicted"/>
<name>A0ACC0BB72_CATRO</name>
<evidence type="ECO:0000313" key="2">
    <source>
        <dbReference type="Proteomes" id="UP001060085"/>
    </source>
</evidence>
<dbReference type="EMBL" id="CM044704">
    <property type="protein sequence ID" value="KAI5669901.1"/>
    <property type="molecule type" value="Genomic_DNA"/>
</dbReference>
<gene>
    <name evidence="1" type="ORF">M9H77_19754</name>
</gene>
<dbReference type="Proteomes" id="UP001060085">
    <property type="component" value="Linkage Group LG04"/>
</dbReference>
<accession>A0ACC0BB72</accession>